<name>A0ACC6PRJ2_9ACTN</name>
<proteinExistence type="predicted"/>
<organism evidence="1 2">
    <name type="scientific">Streptomyces achmelvichensis</name>
    <dbReference type="NCBI Taxonomy" id="3134111"/>
    <lineage>
        <taxon>Bacteria</taxon>
        <taxon>Bacillati</taxon>
        <taxon>Actinomycetota</taxon>
        <taxon>Actinomycetes</taxon>
        <taxon>Kitasatosporales</taxon>
        <taxon>Streptomycetaceae</taxon>
        <taxon>Streptomyces</taxon>
    </lineage>
</organism>
<evidence type="ECO:0000313" key="2">
    <source>
        <dbReference type="Proteomes" id="UP001377168"/>
    </source>
</evidence>
<protein>
    <submittedName>
        <fullName evidence="1">Cbb3-type cytochrome c oxidase subunit I</fullName>
    </submittedName>
</protein>
<evidence type="ECO:0000313" key="1">
    <source>
        <dbReference type="EMBL" id="MEJ8634072.1"/>
    </source>
</evidence>
<comment type="caution">
    <text evidence="1">The sequence shown here is derived from an EMBL/GenBank/DDBJ whole genome shotgun (WGS) entry which is preliminary data.</text>
</comment>
<sequence length="94" mass="9806">MRRPEPRTARVPVASGPADFGWFAHAPLNSLERSPGIGADMWIMGLALSGFGTILGAVNFITTIIGMRHSAPDAPRDDVSRLGPEPGRGGPAAS</sequence>
<dbReference type="EMBL" id="JBBKAJ010000022">
    <property type="protein sequence ID" value="MEJ8634072.1"/>
    <property type="molecule type" value="Genomic_DNA"/>
</dbReference>
<dbReference type="Proteomes" id="UP001377168">
    <property type="component" value="Unassembled WGS sequence"/>
</dbReference>
<gene>
    <name evidence="1" type="ORF">WKI67_11805</name>
</gene>
<accession>A0ACC6PRJ2</accession>
<reference evidence="1" key="1">
    <citation type="submission" date="2024-03" db="EMBL/GenBank/DDBJ databases">
        <title>Novel Streptomyces species of biotechnological and ecological value are a feature of Machair soil.</title>
        <authorList>
            <person name="Prole J.R."/>
            <person name="Goodfellow M."/>
            <person name="Allenby N."/>
            <person name="Ward A.C."/>
        </authorList>
    </citation>
    <scope>NUCLEOTIDE SEQUENCE</scope>
    <source>
        <strain evidence="1">MS2.AVA.5</strain>
    </source>
</reference>
<keyword evidence="2" id="KW-1185">Reference proteome</keyword>